<dbReference type="GO" id="GO:0016829">
    <property type="term" value="F:lyase activity"/>
    <property type="evidence" value="ECO:0007669"/>
    <property type="project" value="InterPro"/>
</dbReference>
<evidence type="ECO:0000313" key="3">
    <source>
        <dbReference type="EMBL" id="NGO52811.1"/>
    </source>
</evidence>
<evidence type="ECO:0000256" key="1">
    <source>
        <dbReference type="ARBA" id="ARBA00004196"/>
    </source>
</evidence>
<dbReference type="AlphaFoldDB" id="A0A6G4WDH9"/>
<dbReference type="Proteomes" id="UP001642900">
    <property type="component" value="Unassembled WGS sequence"/>
</dbReference>
<dbReference type="Pfam" id="PF07940">
    <property type="entry name" value="Hepar_II_III_C"/>
    <property type="match status" value="1"/>
</dbReference>
<dbReference type="InterPro" id="IPR012480">
    <property type="entry name" value="Hepar_II_III_C"/>
</dbReference>
<sequence>MFQRAEPGPRVACCLQGLGDILPLFAPAPASADRPFWTGLPEIMRSRLIADAEAELRSPWPVLTAQGYRAFTLTGDRVGYERDYFARRRRLNTLALAEAVEGRARFVDALIDGIYLVCEESGWQLPAHNAQEREQARDPLPDSARPVIDLFAAETGAQLAVIASILGDVLDAVSPAIVARIDQEVETRITRPYLDRHFWWMGNGDEPMINWTPWCTQNVLLSTFTRPTDQAVRRAVITKAAHSLDAFLKGYGEDGACDEGAFYYRHAALCLFGALTVMDTVAPNVFSNLWRAPKIRNMAEFVLHAHVLGPYYINFADASAVLEPCGAREFLFGKAVGSQALCAFAAADAARNERPELPEEINLYYRLLAISTAGEMSAFEPSPVEKPDIYYPSCGLFVARDVRFVVAAKAGDNGDGHNHNDVGSVTVYKDGLPLLIDVGVETYTAKTFSPQRYEIWTMQSAFHNLPSFEGVGQQVGEAFAARDVEVALGDAVSSISMDIAGAYPEGALLSHYRRTLRLTKGGAVEIVDRYAGARQAELSLMLCEKPVLSDGRIDVGDRGEILLAGAGLPRVEEIEIADPGLRLAWPERIYRVLVPIARRELRLRIA</sequence>
<reference evidence="3 4" key="1">
    <citation type="submission" date="2020-02" db="EMBL/GenBank/DDBJ databases">
        <title>Genome sequence of strain CCNWXJ40-4.</title>
        <authorList>
            <person name="Gao J."/>
            <person name="Sun J."/>
        </authorList>
    </citation>
    <scope>NUCLEOTIDE SEQUENCE [LARGE SCALE GENOMIC DNA]</scope>
    <source>
        <strain evidence="3 4">CCNWXJ 40-4</strain>
    </source>
</reference>
<dbReference type="SUPFAM" id="SSF48230">
    <property type="entry name" value="Chondroitin AC/alginate lyase"/>
    <property type="match status" value="1"/>
</dbReference>
<organism evidence="3 4">
    <name type="scientific">Allomesorhizobium camelthorni</name>
    <dbReference type="NCBI Taxonomy" id="475069"/>
    <lineage>
        <taxon>Bacteria</taxon>
        <taxon>Pseudomonadati</taxon>
        <taxon>Pseudomonadota</taxon>
        <taxon>Alphaproteobacteria</taxon>
        <taxon>Hyphomicrobiales</taxon>
        <taxon>Phyllobacteriaceae</taxon>
        <taxon>Allomesorhizobium</taxon>
    </lineage>
</organism>
<name>A0A6G4WDH9_9HYPH</name>
<dbReference type="GO" id="GO:0030313">
    <property type="term" value="C:cell envelope"/>
    <property type="evidence" value="ECO:0007669"/>
    <property type="project" value="UniProtKB-SubCell"/>
</dbReference>
<dbReference type="Gene3D" id="2.70.98.70">
    <property type="match status" value="1"/>
</dbReference>
<keyword evidence="4" id="KW-1185">Reference proteome</keyword>
<evidence type="ECO:0000313" key="4">
    <source>
        <dbReference type="Proteomes" id="UP001642900"/>
    </source>
</evidence>
<dbReference type="EMBL" id="JAAKZF010000022">
    <property type="protein sequence ID" value="NGO52811.1"/>
    <property type="molecule type" value="Genomic_DNA"/>
</dbReference>
<comment type="caution">
    <text evidence="3">The sequence shown here is derived from an EMBL/GenBank/DDBJ whole genome shotgun (WGS) entry which is preliminary data.</text>
</comment>
<evidence type="ECO:0000259" key="2">
    <source>
        <dbReference type="Pfam" id="PF07940"/>
    </source>
</evidence>
<protein>
    <submittedName>
        <fullName evidence="3">Heparinase</fullName>
    </submittedName>
</protein>
<feature type="domain" description="Heparinase II/III-like C-terminal" evidence="2">
    <location>
        <begin position="387"/>
        <end position="537"/>
    </location>
</feature>
<dbReference type="InterPro" id="IPR008929">
    <property type="entry name" value="Chondroitin_lyas"/>
</dbReference>
<comment type="subcellular location">
    <subcellularLocation>
        <location evidence="1">Cell envelope</location>
    </subcellularLocation>
</comment>
<accession>A0A6G4WDH9</accession>
<dbReference type="Gene3D" id="1.50.10.100">
    <property type="entry name" value="Chondroitin AC/alginate lyase"/>
    <property type="match status" value="1"/>
</dbReference>
<gene>
    <name evidence="3" type="ORF">G6N73_16775</name>
</gene>
<proteinExistence type="predicted"/>